<dbReference type="Pfam" id="PF01807">
    <property type="entry name" value="Zn_ribbon_DnaG"/>
    <property type="match status" value="1"/>
</dbReference>
<feature type="domain" description="DNA primase/helicase Gp4 N-terminal Bacteriophage T7-like" evidence="5">
    <location>
        <begin position="33"/>
        <end position="67"/>
    </location>
</feature>
<sequence>MSDYPRYDVEAVKATVSVPDALERYGDLSKRRGNRCPCPIHGGKDNNLAFRDNSFHCFVCGAGGDVITLVEKIFNLSFPDAVRKLAEDFGIAPGVDPEAIRRRQLAAEARKRRAEREKDDFRRLATFYHQVQDLPSTPFRDNCVRTLAATIDEIIQRGDASSYPVDEIISTMRQGLQRERHIRTPVHSAQTSPPPFHERT</sequence>
<reference evidence="6" key="1">
    <citation type="journal article" date="2021" name="Proc. Natl. Acad. Sci. U.S.A.">
        <title>A Catalog of Tens of Thousands of Viruses from Human Metagenomes Reveals Hidden Associations with Chronic Diseases.</title>
        <authorList>
            <person name="Tisza M.J."/>
            <person name="Buck C.B."/>
        </authorList>
    </citation>
    <scope>NUCLEOTIDE SEQUENCE</scope>
    <source>
        <strain evidence="6">Ct3R43</strain>
    </source>
</reference>
<dbReference type="SMART" id="SM00400">
    <property type="entry name" value="ZnF_CHCC"/>
    <property type="match status" value="1"/>
</dbReference>
<dbReference type="InterPro" id="IPR013237">
    <property type="entry name" value="Phage_T7_Gp4_N"/>
</dbReference>
<dbReference type="GO" id="GO:0006269">
    <property type="term" value="P:DNA replication, synthesis of primer"/>
    <property type="evidence" value="ECO:0007669"/>
    <property type="project" value="TreeGrafter"/>
</dbReference>
<dbReference type="InterPro" id="IPR036977">
    <property type="entry name" value="DNA_primase_Znf_CHC2"/>
</dbReference>
<dbReference type="PANTHER" id="PTHR30313:SF2">
    <property type="entry name" value="DNA PRIMASE"/>
    <property type="match status" value="1"/>
</dbReference>
<name>A0A8S5VG73_9CAUD</name>
<organism evidence="6">
    <name type="scientific">Siphoviridae sp. ct3R43</name>
    <dbReference type="NCBI Taxonomy" id="2825321"/>
    <lineage>
        <taxon>Viruses</taxon>
        <taxon>Duplodnaviria</taxon>
        <taxon>Heunggongvirae</taxon>
        <taxon>Uroviricota</taxon>
        <taxon>Caudoviricetes</taxon>
    </lineage>
</organism>
<dbReference type="GO" id="GO:0004386">
    <property type="term" value="F:helicase activity"/>
    <property type="evidence" value="ECO:0007669"/>
    <property type="project" value="InterPro"/>
</dbReference>
<evidence type="ECO:0000259" key="4">
    <source>
        <dbReference type="SMART" id="SM00400"/>
    </source>
</evidence>
<dbReference type="GO" id="GO:0003677">
    <property type="term" value="F:DNA binding"/>
    <property type="evidence" value="ECO:0007669"/>
    <property type="project" value="InterPro"/>
</dbReference>
<evidence type="ECO:0000313" key="6">
    <source>
        <dbReference type="EMBL" id="DAG05591.1"/>
    </source>
</evidence>
<dbReference type="InterPro" id="IPR002694">
    <property type="entry name" value="Znf_CHC2"/>
</dbReference>
<keyword evidence="1" id="KW-0479">Metal-binding</keyword>
<dbReference type="SUPFAM" id="SSF57783">
    <property type="entry name" value="Zinc beta-ribbon"/>
    <property type="match status" value="1"/>
</dbReference>
<accession>A0A8S5VG73</accession>
<protein>
    <submittedName>
        <fullName evidence="6">DNA primase</fullName>
    </submittedName>
</protein>
<feature type="domain" description="Zinc finger CHC2-type" evidence="4">
    <location>
        <begin position="34"/>
        <end position="86"/>
    </location>
</feature>
<evidence type="ECO:0000256" key="2">
    <source>
        <dbReference type="ARBA" id="ARBA00022771"/>
    </source>
</evidence>
<dbReference type="Gene3D" id="3.90.580.10">
    <property type="entry name" value="Zinc finger, CHC2-type domain"/>
    <property type="match status" value="1"/>
</dbReference>
<dbReference type="SMART" id="SM00778">
    <property type="entry name" value="Prim_Zn_Ribbon"/>
    <property type="match status" value="1"/>
</dbReference>
<dbReference type="GO" id="GO:0003899">
    <property type="term" value="F:DNA-directed RNA polymerase activity"/>
    <property type="evidence" value="ECO:0007669"/>
    <property type="project" value="InterPro"/>
</dbReference>
<dbReference type="EMBL" id="BK016262">
    <property type="protein sequence ID" value="DAG05591.1"/>
    <property type="molecule type" value="Genomic_DNA"/>
</dbReference>
<evidence type="ECO:0000256" key="3">
    <source>
        <dbReference type="ARBA" id="ARBA00022833"/>
    </source>
</evidence>
<dbReference type="PANTHER" id="PTHR30313">
    <property type="entry name" value="DNA PRIMASE"/>
    <property type="match status" value="1"/>
</dbReference>
<evidence type="ECO:0000259" key="5">
    <source>
        <dbReference type="SMART" id="SM00778"/>
    </source>
</evidence>
<evidence type="ECO:0000256" key="1">
    <source>
        <dbReference type="ARBA" id="ARBA00022723"/>
    </source>
</evidence>
<proteinExistence type="predicted"/>
<keyword evidence="3" id="KW-0862">Zinc</keyword>
<dbReference type="InterPro" id="IPR050219">
    <property type="entry name" value="DnaG_primase"/>
</dbReference>
<dbReference type="GO" id="GO:0008270">
    <property type="term" value="F:zinc ion binding"/>
    <property type="evidence" value="ECO:0007669"/>
    <property type="project" value="UniProtKB-KW"/>
</dbReference>
<keyword evidence="2" id="KW-0863">Zinc-finger</keyword>